<dbReference type="PROSITE" id="PS50837">
    <property type="entry name" value="NACHT"/>
    <property type="match status" value="1"/>
</dbReference>
<dbReference type="Gene3D" id="3.80.10.10">
    <property type="entry name" value="Ribonuclease Inhibitor"/>
    <property type="match status" value="4"/>
</dbReference>
<keyword evidence="11" id="KW-1185">Reference proteome</keyword>
<dbReference type="SUPFAM" id="SSF52540">
    <property type="entry name" value="P-loop containing nucleoside triphosphate hydrolases"/>
    <property type="match status" value="1"/>
</dbReference>
<evidence type="ECO:0000256" key="5">
    <source>
        <dbReference type="ARBA" id="ARBA00022741"/>
    </source>
</evidence>
<comment type="caution">
    <text evidence="10">The sequence shown here is derived from an EMBL/GenBank/DDBJ whole genome shotgun (WGS) entry which is preliminary data.</text>
</comment>
<keyword evidence="8" id="KW-0812">Transmembrane</keyword>
<evidence type="ECO:0000256" key="8">
    <source>
        <dbReference type="SAM" id="Phobius"/>
    </source>
</evidence>
<dbReference type="SMART" id="SM00368">
    <property type="entry name" value="LRR_RI"/>
    <property type="match status" value="16"/>
</dbReference>
<evidence type="ECO:0000256" key="7">
    <source>
        <dbReference type="SAM" id="MobiDB-lite"/>
    </source>
</evidence>
<name>A0ABN8NUC2_9CNID</name>
<feature type="transmembrane region" description="Helical" evidence="8">
    <location>
        <begin position="83"/>
        <end position="103"/>
    </location>
</feature>
<evidence type="ECO:0000256" key="6">
    <source>
        <dbReference type="ARBA" id="ARBA00022840"/>
    </source>
</evidence>
<feature type="transmembrane region" description="Helical" evidence="8">
    <location>
        <begin position="555"/>
        <end position="576"/>
    </location>
</feature>
<keyword evidence="6" id="KW-0067">ATP-binding</keyword>
<accession>A0ABN8NUC2</accession>
<dbReference type="CDD" id="cd00116">
    <property type="entry name" value="LRR_RI"/>
    <property type="match status" value="1"/>
</dbReference>
<dbReference type="InterPro" id="IPR001611">
    <property type="entry name" value="Leu-rich_rpt"/>
</dbReference>
<sequence>MDPYSWCKDLLTPKTFNRFSFVANVCWIIIAIVFLAIFSDTENNEPRFDWSCALNSADADDSIEGNCFVKYEGLYNKLSVPPYLFVFGNFSLPLIVCAIYAALAKPRVTKVSSLVNRADVERGQDETVNSSRQRKLFTAYFCQLITRLCLGIVFIVFLQTELFYPRKFPSNFKCNVTRGAVNQTANATGNAQTQTYECNTKRAHKKTSYMYALRGVDGFFEFILLLEIFIILSRVRKGKQFMNDQQFYTDHLKSNYDPQKESSEHLPQLQNCLKRMKKSVLQTTDRLRDLSSPFKPNPGEGDKPKDLKLDQIYTKLIIHPGRAYYHFSENRREQLQVYPKPEENLPPKGPGDIVDDQHKNILIVGRPGIGKTLFCTKFMRDWASDRLFDEAQNSELRFDVAFLVKFRRLNSAAELNLRELLNKSEFSTHMNDVVWNYIRENPSKVLFIFDGIDEFSARKNIQEDDSIYENTVEAKMPLYALYTKIASGKLLNGATVLTTTRPTAVSCVRDLEFSRVVEILGFSSGKVKNYVEKFAGDDKDAGETIWQHISNNLNLFSLCYIPVNCFIICSCLLYMLQNFGSNSIHGLTSLPTKLTDIYSFAVKLMFFRLSDRYRNKTDVQEEIFKTFDELAEDVKEDFKKLGKVAFKGIKEGRLTFESDEVTNLEDCGLLHRLPDLKPEAKRSLEKPKAQYCFQHLTIQEFFAAKHVTDNMEEAELRQFVKSHIADGAWQVVLQFVAGLLSDRDKRLTYIFTNLLPVSTYEEEQEELEPGIVTCWPREVDANLALTLCHCLYEIDADDSAVQNKVREIGFNAVVFEDCALRSVDCTAIANFLKKQNEILMIDLHDNEVGCLGCKEISKVLSDGNCKLSRLRLGRNSITDEGVKYLAEALKHSNCKLNSLDLTGNEFADEGVKYLAEALKYSNCKLNNLNLAERHLTNEGVKYLAEALKDSNCKLNSLNLKCNKLTDEGVKYLAEALKDSNCTLNSLNLSYNEFTDKGVKYLTEALKYSNCKLNSLVMSNLFGRHLTHEGVKYLAEALKDSNCTLNSLILSFHKFTDEGVKYLAEALKDSNCKLNSLDLEHNNLTNEGVKYLAEALKVSNCKLNSLNLRRYPSQNLVTDEGVKYLAEALKDSNCKLNSLNIAERYLTNEGVKYLAEALKDSNCKLNSLHLAKNNLTNEGVKYLAEALKDSNCKLNSLHLTGNNLTNEGVKYLAEALKDSNCTLNSLILSYNKFNDEGVKYLAEALKDSNCTLNSLILSHNKFNDEGVKYLAEALKDSNCKLNNLDLHSNNLTNEGVKYLAEA</sequence>
<dbReference type="InterPro" id="IPR050637">
    <property type="entry name" value="NLRP_innate_immun_reg"/>
</dbReference>
<dbReference type="InterPro" id="IPR038359">
    <property type="entry name" value="Connexin_N_sf"/>
</dbReference>
<dbReference type="Pfam" id="PF13516">
    <property type="entry name" value="LRR_6"/>
    <property type="match status" value="11"/>
</dbReference>
<dbReference type="InterPro" id="IPR027417">
    <property type="entry name" value="P-loop_NTPase"/>
</dbReference>
<evidence type="ECO:0000313" key="10">
    <source>
        <dbReference type="EMBL" id="CAH3122473.1"/>
    </source>
</evidence>
<dbReference type="Pfam" id="PF05729">
    <property type="entry name" value="NACHT"/>
    <property type="match status" value="1"/>
</dbReference>
<feature type="non-terminal residue" evidence="10">
    <location>
        <position position="1301"/>
    </location>
</feature>
<evidence type="ECO:0000256" key="2">
    <source>
        <dbReference type="ARBA" id="ARBA00008665"/>
    </source>
</evidence>
<keyword evidence="8" id="KW-0472">Membrane</keyword>
<dbReference type="Gene3D" id="3.40.50.300">
    <property type="entry name" value="P-loop containing nucleotide triphosphate hydrolases"/>
    <property type="match status" value="1"/>
</dbReference>
<feature type="region of interest" description="Disordered" evidence="7">
    <location>
        <begin position="287"/>
        <end position="306"/>
    </location>
</feature>
<proteinExistence type="inferred from homology"/>
<comment type="subcellular location">
    <subcellularLocation>
        <location evidence="1">Cytoplasm</location>
    </subcellularLocation>
</comment>
<dbReference type="SUPFAM" id="SSF52047">
    <property type="entry name" value="RNI-like"/>
    <property type="match status" value="2"/>
</dbReference>
<dbReference type="Proteomes" id="UP001159405">
    <property type="component" value="Unassembled WGS sequence"/>
</dbReference>
<reference evidence="10 11" key="1">
    <citation type="submission" date="2022-05" db="EMBL/GenBank/DDBJ databases">
        <authorList>
            <consortium name="Genoscope - CEA"/>
            <person name="William W."/>
        </authorList>
    </citation>
    <scope>NUCLEOTIDE SEQUENCE [LARGE SCALE GENOMIC DNA]</scope>
</reference>
<feature type="transmembrane region" description="Helical" evidence="8">
    <location>
        <begin position="137"/>
        <end position="158"/>
    </location>
</feature>
<feature type="transmembrane region" description="Helical" evidence="8">
    <location>
        <begin position="21"/>
        <end position="39"/>
    </location>
</feature>
<evidence type="ECO:0000313" key="11">
    <source>
        <dbReference type="Proteomes" id="UP001159405"/>
    </source>
</evidence>
<dbReference type="PANTHER" id="PTHR45690:SF19">
    <property type="entry name" value="NACHT, LRR AND PYD DOMAINS-CONTAINING PROTEIN 3"/>
    <property type="match status" value="1"/>
</dbReference>
<evidence type="ECO:0000256" key="3">
    <source>
        <dbReference type="ARBA" id="ARBA00022490"/>
    </source>
</evidence>
<evidence type="ECO:0000256" key="4">
    <source>
        <dbReference type="ARBA" id="ARBA00022737"/>
    </source>
</evidence>
<protein>
    <recommendedName>
        <fullName evidence="9">NACHT domain-containing protein</fullName>
    </recommendedName>
</protein>
<evidence type="ECO:0000256" key="1">
    <source>
        <dbReference type="ARBA" id="ARBA00004496"/>
    </source>
</evidence>
<dbReference type="EMBL" id="CALNXK010000037">
    <property type="protein sequence ID" value="CAH3122473.1"/>
    <property type="molecule type" value="Genomic_DNA"/>
</dbReference>
<feature type="domain" description="NACHT" evidence="9">
    <location>
        <begin position="359"/>
        <end position="504"/>
    </location>
</feature>
<organism evidence="10 11">
    <name type="scientific">Porites lobata</name>
    <dbReference type="NCBI Taxonomy" id="104759"/>
    <lineage>
        <taxon>Eukaryota</taxon>
        <taxon>Metazoa</taxon>
        <taxon>Cnidaria</taxon>
        <taxon>Anthozoa</taxon>
        <taxon>Hexacorallia</taxon>
        <taxon>Scleractinia</taxon>
        <taxon>Fungiina</taxon>
        <taxon>Poritidae</taxon>
        <taxon>Porites</taxon>
    </lineage>
</organism>
<comment type="similarity">
    <text evidence="2">Belongs to the NLRP family.</text>
</comment>
<dbReference type="PANTHER" id="PTHR45690">
    <property type="entry name" value="NACHT, LRR AND PYD DOMAINS-CONTAINING PROTEIN 12"/>
    <property type="match status" value="1"/>
</dbReference>
<dbReference type="Gene3D" id="1.20.1440.80">
    <property type="entry name" value="Gap junction channel protein cysteine-rich domain"/>
    <property type="match status" value="1"/>
</dbReference>
<evidence type="ECO:0000259" key="9">
    <source>
        <dbReference type="PROSITE" id="PS50837"/>
    </source>
</evidence>
<gene>
    <name evidence="10" type="ORF">PLOB_00029404</name>
</gene>
<keyword evidence="4" id="KW-0677">Repeat</keyword>
<keyword evidence="3" id="KW-0963">Cytoplasm</keyword>
<dbReference type="InterPro" id="IPR007111">
    <property type="entry name" value="NACHT_NTPase"/>
</dbReference>
<keyword evidence="5" id="KW-0547">Nucleotide-binding</keyword>
<feature type="transmembrane region" description="Helical" evidence="8">
    <location>
        <begin position="211"/>
        <end position="232"/>
    </location>
</feature>
<dbReference type="InterPro" id="IPR032675">
    <property type="entry name" value="LRR_dom_sf"/>
</dbReference>
<keyword evidence="8" id="KW-1133">Transmembrane helix</keyword>